<reference evidence="2 3" key="1">
    <citation type="submission" date="2021-03" db="EMBL/GenBank/DDBJ databases">
        <title>Sequencing the genomes of 1000 actinobacteria strains.</title>
        <authorList>
            <person name="Klenk H.-P."/>
        </authorList>
    </citation>
    <scope>NUCLEOTIDE SEQUENCE [LARGE SCALE GENOMIC DNA]</scope>
    <source>
        <strain evidence="2 3">DSM 45256</strain>
    </source>
</reference>
<protein>
    <submittedName>
        <fullName evidence="2">Uncharacterized protein</fullName>
    </submittedName>
</protein>
<dbReference type="Proteomes" id="UP001519295">
    <property type="component" value="Unassembled WGS sequence"/>
</dbReference>
<evidence type="ECO:0000313" key="2">
    <source>
        <dbReference type="EMBL" id="MBP2370224.1"/>
    </source>
</evidence>
<organism evidence="2 3">
    <name type="scientific">Pseudonocardia parietis</name>
    <dbReference type="NCBI Taxonomy" id="570936"/>
    <lineage>
        <taxon>Bacteria</taxon>
        <taxon>Bacillati</taxon>
        <taxon>Actinomycetota</taxon>
        <taxon>Actinomycetes</taxon>
        <taxon>Pseudonocardiales</taxon>
        <taxon>Pseudonocardiaceae</taxon>
        <taxon>Pseudonocardia</taxon>
    </lineage>
</organism>
<evidence type="ECO:0000256" key="1">
    <source>
        <dbReference type="SAM" id="MobiDB-lite"/>
    </source>
</evidence>
<evidence type="ECO:0000313" key="3">
    <source>
        <dbReference type="Proteomes" id="UP001519295"/>
    </source>
</evidence>
<comment type="caution">
    <text evidence="2">The sequence shown here is derived from an EMBL/GenBank/DDBJ whole genome shotgun (WGS) entry which is preliminary data.</text>
</comment>
<dbReference type="EMBL" id="JAGINU010000001">
    <property type="protein sequence ID" value="MBP2370224.1"/>
    <property type="molecule type" value="Genomic_DNA"/>
</dbReference>
<feature type="region of interest" description="Disordered" evidence="1">
    <location>
        <begin position="1"/>
        <end position="70"/>
    </location>
</feature>
<accession>A0ABS4W3F8</accession>
<keyword evidence="3" id="KW-1185">Reference proteome</keyword>
<proteinExistence type="predicted"/>
<feature type="compositionally biased region" description="Basic and acidic residues" evidence="1">
    <location>
        <begin position="1"/>
        <end position="11"/>
    </location>
</feature>
<sequence length="70" mass="7411">MDKVRMVHDQVDGEIEVPAPAVPHHRRSGWVPVAERPQAAPPPAPTPAPKADTQKTTSGAARPTRDGSAD</sequence>
<name>A0ABS4W3F8_9PSEU</name>
<feature type="compositionally biased region" description="Pro residues" evidence="1">
    <location>
        <begin position="39"/>
        <end position="48"/>
    </location>
</feature>
<gene>
    <name evidence="2" type="ORF">JOF36_005920</name>
</gene>